<organism evidence="1 2">
    <name type="scientific">Streblomastix strix</name>
    <dbReference type="NCBI Taxonomy" id="222440"/>
    <lineage>
        <taxon>Eukaryota</taxon>
        <taxon>Metamonada</taxon>
        <taxon>Preaxostyla</taxon>
        <taxon>Oxymonadida</taxon>
        <taxon>Streblomastigidae</taxon>
        <taxon>Streblomastix</taxon>
    </lineage>
</organism>
<protein>
    <submittedName>
        <fullName evidence="1">Uncharacterized protein</fullName>
    </submittedName>
</protein>
<sequence>MNFSSFNQNNNTRIGSTPAAVITPRAILIDTEDQTAIIALSSSHFAIVQLPDATSGHTHLEDGCIDPLKSRARQLFYSRYLYPQTL</sequence>
<dbReference type="AlphaFoldDB" id="A0A5J4TUK4"/>
<dbReference type="Proteomes" id="UP000324800">
    <property type="component" value="Unassembled WGS sequence"/>
</dbReference>
<name>A0A5J4TUK4_9EUKA</name>
<accession>A0A5J4TUK4</accession>
<evidence type="ECO:0000313" key="1">
    <source>
        <dbReference type="EMBL" id="KAA6361085.1"/>
    </source>
</evidence>
<gene>
    <name evidence="1" type="ORF">EZS28_043388</name>
</gene>
<evidence type="ECO:0000313" key="2">
    <source>
        <dbReference type="Proteomes" id="UP000324800"/>
    </source>
</evidence>
<reference evidence="1 2" key="1">
    <citation type="submission" date="2019-03" db="EMBL/GenBank/DDBJ databases">
        <title>Single cell metagenomics reveals metabolic interactions within the superorganism composed of flagellate Streblomastix strix and complex community of Bacteroidetes bacteria on its surface.</title>
        <authorList>
            <person name="Treitli S.C."/>
            <person name="Kolisko M."/>
            <person name="Husnik F."/>
            <person name="Keeling P."/>
            <person name="Hampl V."/>
        </authorList>
    </citation>
    <scope>NUCLEOTIDE SEQUENCE [LARGE SCALE GENOMIC DNA]</scope>
    <source>
        <strain evidence="1">ST1C</strain>
    </source>
</reference>
<comment type="caution">
    <text evidence="1">The sequence shown here is derived from an EMBL/GenBank/DDBJ whole genome shotgun (WGS) entry which is preliminary data.</text>
</comment>
<dbReference type="EMBL" id="SNRW01026042">
    <property type="protein sequence ID" value="KAA6361085.1"/>
    <property type="molecule type" value="Genomic_DNA"/>
</dbReference>
<proteinExistence type="predicted"/>